<dbReference type="PANTHER" id="PTHR34148:SF1">
    <property type="entry name" value="ADENOSYLCOBINAMIDE-GDP RIBAZOLETRANSFERASE"/>
    <property type="match status" value="1"/>
</dbReference>
<keyword evidence="13 19" id="KW-0472">Membrane</keyword>
<feature type="transmembrane region" description="Helical" evidence="19">
    <location>
        <begin position="226"/>
        <end position="245"/>
    </location>
</feature>
<evidence type="ECO:0000313" key="21">
    <source>
        <dbReference type="EMBL" id="NYH54409.1"/>
    </source>
</evidence>
<comment type="pathway">
    <text evidence="3 19">Cofactor biosynthesis; adenosylcobalamin biosynthesis; adenosylcobalamin from cob(II)yrinate a,c-diamide: step 7/7.</text>
</comment>
<evidence type="ECO:0000256" key="10">
    <source>
        <dbReference type="ARBA" id="ARBA00022692"/>
    </source>
</evidence>
<evidence type="ECO:0000256" key="5">
    <source>
        <dbReference type="ARBA" id="ARBA00013200"/>
    </source>
</evidence>
<dbReference type="UniPathway" id="UPA00148">
    <property type="reaction ID" value="UER00238"/>
</dbReference>
<evidence type="ECO:0000256" key="9">
    <source>
        <dbReference type="ARBA" id="ARBA00022679"/>
    </source>
</evidence>
<comment type="catalytic activity">
    <reaction evidence="18 19">
        <text>alpha-ribazole 5'-phosphate + adenosylcob(III)inamide-GDP = adenosylcob(III)alamin 5'-phosphate + GMP + H(+)</text>
        <dbReference type="Rhea" id="RHEA:23560"/>
        <dbReference type="ChEBI" id="CHEBI:15378"/>
        <dbReference type="ChEBI" id="CHEBI:57918"/>
        <dbReference type="ChEBI" id="CHEBI:58115"/>
        <dbReference type="ChEBI" id="CHEBI:60487"/>
        <dbReference type="ChEBI" id="CHEBI:60493"/>
        <dbReference type="EC" id="2.7.8.26"/>
    </reaction>
</comment>
<evidence type="ECO:0000256" key="4">
    <source>
        <dbReference type="ARBA" id="ARBA00010561"/>
    </source>
</evidence>
<dbReference type="HAMAP" id="MF_00719">
    <property type="entry name" value="CobS"/>
    <property type="match status" value="1"/>
</dbReference>
<dbReference type="GO" id="GO:0008818">
    <property type="term" value="F:cobalamin 5'-phosphate synthase activity"/>
    <property type="evidence" value="ECO:0007669"/>
    <property type="project" value="UniProtKB-UniRule"/>
</dbReference>
<dbReference type="EMBL" id="JACCHL010000001">
    <property type="protein sequence ID" value="NYH54409.1"/>
    <property type="molecule type" value="Genomic_DNA"/>
</dbReference>
<comment type="subcellular location">
    <subcellularLocation>
        <location evidence="2 19">Cell membrane</location>
        <topology evidence="2 19">Multi-pass membrane protein</topology>
    </subcellularLocation>
</comment>
<comment type="cofactor">
    <cofactor evidence="1 19">
        <name>Mg(2+)</name>
        <dbReference type="ChEBI" id="CHEBI:18420"/>
    </cofactor>
</comment>
<dbReference type="PANTHER" id="PTHR34148">
    <property type="entry name" value="ADENOSYLCOBINAMIDE-GDP RIBAZOLETRANSFERASE"/>
    <property type="match status" value="1"/>
</dbReference>
<evidence type="ECO:0000256" key="11">
    <source>
        <dbReference type="ARBA" id="ARBA00022842"/>
    </source>
</evidence>
<accession>A0A7Z0BMF6</accession>
<comment type="similarity">
    <text evidence="4 19">Belongs to the CobS family.</text>
</comment>
<dbReference type="Proteomes" id="UP000584931">
    <property type="component" value="Unassembled WGS sequence"/>
</dbReference>
<keyword evidence="7 19" id="KW-1003">Cell membrane</keyword>
<dbReference type="InterPro" id="IPR003805">
    <property type="entry name" value="CobS"/>
</dbReference>
<evidence type="ECO:0000256" key="8">
    <source>
        <dbReference type="ARBA" id="ARBA00022573"/>
    </source>
</evidence>
<keyword evidence="10 19" id="KW-0812">Transmembrane</keyword>
<evidence type="ECO:0000256" key="16">
    <source>
        <dbReference type="ARBA" id="ARBA00032853"/>
    </source>
</evidence>
<feature type="transmembrane region" description="Helical" evidence="19">
    <location>
        <begin position="134"/>
        <end position="153"/>
    </location>
</feature>
<evidence type="ECO:0000256" key="1">
    <source>
        <dbReference type="ARBA" id="ARBA00001946"/>
    </source>
</evidence>
<dbReference type="Pfam" id="PF02654">
    <property type="entry name" value="CobS"/>
    <property type="match status" value="1"/>
</dbReference>
<dbReference type="GO" id="GO:0009236">
    <property type="term" value="P:cobalamin biosynthetic process"/>
    <property type="evidence" value="ECO:0007669"/>
    <property type="project" value="UniProtKB-UniRule"/>
</dbReference>
<evidence type="ECO:0000256" key="20">
    <source>
        <dbReference type="SAM" id="MobiDB-lite"/>
    </source>
</evidence>
<evidence type="ECO:0000256" key="19">
    <source>
        <dbReference type="HAMAP-Rule" id="MF_00719"/>
    </source>
</evidence>
<dbReference type="GO" id="GO:0051073">
    <property type="term" value="F:adenosylcobinamide-GDP ribazoletransferase activity"/>
    <property type="evidence" value="ECO:0007669"/>
    <property type="project" value="UniProtKB-UniRule"/>
</dbReference>
<keyword evidence="12 19" id="KW-1133">Transmembrane helix</keyword>
<sequence>MTGAARGGSPGPGRGPAPSGAVADAVAGARMALGTFTVFPVRVERVDRSVAGWAMVWAPVLGAFLGALTGAVAVLGTVAGLSAPLAAVLAVGLAALLTRGLHLDGLADLADGLGSGRPAGGALEVMRRSDIGPFGVVTLVVVLGAQVLALGQLAAASPWAALTGAAAAGAVGRLAVALACTPRVPPARPEGLGALVAGTVRWPGALAAGAFTVAVCLTGWAHAPAFAPACVLAAAAGLLAAGGVLRRAVRRLGGVTGDVLGALAESAATAVLVVAAAASAWG</sequence>
<protein>
    <recommendedName>
        <fullName evidence="6 19">Adenosylcobinamide-GDP ribazoletransferase</fullName>
        <ecNumber evidence="5 19">2.7.8.26</ecNumber>
    </recommendedName>
    <alternativeName>
        <fullName evidence="16 19">Cobalamin synthase</fullName>
    </alternativeName>
    <alternativeName>
        <fullName evidence="15 19">Cobalamin-5'-phosphate synthase</fullName>
    </alternativeName>
</protein>
<comment type="catalytic activity">
    <reaction evidence="17 19">
        <text>alpha-ribazole + adenosylcob(III)inamide-GDP = adenosylcob(III)alamin + GMP + H(+)</text>
        <dbReference type="Rhea" id="RHEA:16049"/>
        <dbReference type="ChEBI" id="CHEBI:10329"/>
        <dbReference type="ChEBI" id="CHEBI:15378"/>
        <dbReference type="ChEBI" id="CHEBI:18408"/>
        <dbReference type="ChEBI" id="CHEBI:58115"/>
        <dbReference type="ChEBI" id="CHEBI:60487"/>
        <dbReference type="EC" id="2.7.8.26"/>
    </reaction>
</comment>
<feature type="compositionally biased region" description="Gly residues" evidence="20">
    <location>
        <begin position="1"/>
        <end position="14"/>
    </location>
</feature>
<keyword evidence="9 19" id="KW-0808">Transferase</keyword>
<evidence type="ECO:0000256" key="14">
    <source>
        <dbReference type="ARBA" id="ARBA00025228"/>
    </source>
</evidence>
<feature type="region of interest" description="Disordered" evidence="20">
    <location>
        <begin position="1"/>
        <end position="20"/>
    </location>
</feature>
<proteinExistence type="inferred from homology"/>
<dbReference type="GO" id="GO:0005886">
    <property type="term" value="C:plasma membrane"/>
    <property type="evidence" value="ECO:0007669"/>
    <property type="project" value="UniProtKB-SubCell"/>
</dbReference>
<keyword evidence="11 19" id="KW-0460">Magnesium</keyword>
<evidence type="ECO:0000313" key="22">
    <source>
        <dbReference type="Proteomes" id="UP000584931"/>
    </source>
</evidence>
<keyword evidence="8 19" id="KW-0169">Cobalamin biosynthesis</keyword>
<evidence type="ECO:0000256" key="18">
    <source>
        <dbReference type="ARBA" id="ARBA00049504"/>
    </source>
</evidence>
<evidence type="ECO:0000256" key="6">
    <source>
        <dbReference type="ARBA" id="ARBA00015850"/>
    </source>
</evidence>
<name>A0A7Z0BMF6_9ACTN</name>
<gene>
    <name evidence="19" type="primary">cobS</name>
    <name evidence="21" type="ORF">HNR06_003998</name>
</gene>
<dbReference type="AlphaFoldDB" id="A0A7Z0BMF6"/>
<organism evidence="21 22">
    <name type="scientific">Nocardiopsis sinuspersici</name>
    <dbReference type="NCBI Taxonomy" id="501010"/>
    <lineage>
        <taxon>Bacteria</taxon>
        <taxon>Bacillati</taxon>
        <taxon>Actinomycetota</taxon>
        <taxon>Actinomycetes</taxon>
        <taxon>Streptosporangiales</taxon>
        <taxon>Nocardiopsidaceae</taxon>
        <taxon>Nocardiopsis</taxon>
    </lineage>
</organism>
<feature type="transmembrane region" description="Helical" evidence="19">
    <location>
        <begin position="159"/>
        <end position="180"/>
    </location>
</feature>
<feature type="transmembrane region" description="Helical" evidence="19">
    <location>
        <begin position="257"/>
        <end position="281"/>
    </location>
</feature>
<evidence type="ECO:0000256" key="12">
    <source>
        <dbReference type="ARBA" id="ARBA00022989"/>
    </source>
</evidence>
<evidence type="ECO:0000256" key="13">
    <source>
        <dbReference type="ARBA" id="ARBA00023136"/>
    </source>
</evidence>
<feature type="transmembrane region" description="Helical" evidence="19">
    <location>
        <begin position="74"/>
        <end position="97"/>
    </location>
</feature>
<dbReference type="EC" id="2.7.8.26" evidence="5 19"/>
<feature type="transmembrane region" description="Helical" evidence="19">
    <location>
        <begin position="192"/>
        <end position="220"/>
    </location>
</feature>
<evidence type="ECO:0000256" key="3">
    <source>
        <dbReference type="ARBA" id="ARBA00004663"/>
    </source>
</evidence>
<evidence type="ECO:0000256" key="7">
    <source>
        <dbReference type="ARBA" id="ARBA00022475"/>
    </source>
</evidence>
<comment type="function">
    <text evidence="14 19">Joins adenosylcobinamide-GDP and alpha-ribazole to generate adenosylcobalamin (Ado-cobalamin). Also synthesizes adenosylcobalamin 5'-phosphate from adenosylcobinamide-GDP and alpha-ribazole 5'-phosphate.</text>
</comment>
<reference evidence="21 22" key="1">
    <citation type="submission" date="2020-07" db="EMBL/GenBank/DDBJ databases">
        <title>Sequencing the genomes of 1000 actinobacteria strains.</title>
        <authorList>
            <person name="Klenk H.-P."/>
        </authorList>
    </citation>
    <scope>NUCLEOTIDE SEQUENCE [LARGE SCALE GENOMIC DNA]</scope>
    <source>
        <strain evidence="21 22">DSM 45278</strain>
    </source>
</reference>
<evidence type="ECO:0000256" key="15">
    <source>
        <dbReference type="ARBA" id="ARBA00032605"/>
    </source>
</evidence>
<evidence type="ECO:0000256" key="17">
    <source>
        <dbReference type="ARBA" id="ARBA00048623"/>
    </source>
</evidence>
<comment type="caution">
    <text evidence="21">The sequence shown here is derived from an EMBL/GenBank/DDBJ whole genome shotgun (WGS) entry which is preliminary data.</text>
</comment>
<evidence type="ECO:0000256" key="2">
    <source>
        <dbReference type="ARBA" id="ARBA00004651"/>
    </source>
</evidence>
<feature type="transmembrane region" description="Helical" evidence="19">
    <location>
        <begin position="50"/>
        <end position="68"/>
    </location>
</feature>